<protein>
    <recommendedName>
        <fullName evidence="5">Pre-mRNA splicing factor CLF1</fullName>
    </recommendedName>
</protein>
<feature type="region of interest" description="Disordered" evidence="1">
    <location>
        <begin position="424"/>
        <end position="470"/>
    </location>
</feature>
<reference evidence="3" key="1">
    <citation type="submission" date="2023-06" db="EMBL/GenBank/DDBJ databases">
        <title>Genome-scale phylogeny and comparative genomics of the fungal order Sordariales.</title>
        <authorList>
            <consortium name="Lawrence Berkeley National Laboratory"/>
            <person name="Hensen N."/>
            <person name="Bonometti L."/>
            <person name="Westerberg I."/>
            <person name="Brannstrom I.O."/>
            <person name="Guillou S."/>
            <person name="Cros-Aarteil S."/>
            <person name="Calhoun S."/>
            <person name="Haridas S."/>
            <person name="Kuo A."/>
            <person name="Mondo S."/>
            <person name="Pangilinan J."/>
            <person name="Riley R."/>
            <person name="LaButti K."/>
            <person name="Andreopoulos B."/>
            <person name="Lipzen A."/>
            <person name="Chen C."/>
            <person name="Yanf M."/>
            <person name="Daum C."/>
            <person name="Ng V."/>
            <person name="Clum A."/>
            <person name="Steindorff A."/>
            <person name="Ohm R."/>
            <person name="Martin F."/>
            <person name="Silar P."/>
            <person name="Natvig D."/>
            <person name="Lalanne C."/>
            <person name="Gautier V."/>
            <person name="Ament-velasquez S.L."/>
            <person name="Kruys A."/>
            <person name="Hutchinson M.I."/>
            <person name="Powell A.J."/>
            <person name="Barry K."/>
            <person name="Miller A.N."/>
            <person name="Grigoriev I.V."/>
            <person name="Debuchy R."/>
            <person name="Gladieux P."/>
            <person name="Thoren M.H."/>
            <person name="Johannesson H."/>
        </authorList>
    </citation>
    <scope>NUCLEOTIDE SEQUENCE</scope>
    <source>
        <strain evidence="3">SMH3187-1</strain>
    </source>
</reference>
<dbReference type="Proteomes" id="UP001172155">
    <property type="component" value="Unassembled WGS sequence"/>
</dbReference>
<feature type="region of interest" description="Disordered" evidence="1">
    <location>
        <begin position="483"/>
        <end position="577"/>
    </location>
</feature>
<keyword evidence="2" id="KW-0472">Membrane</keyword>
<keyword evidence="4" id="KW-1185">Reference proteome</keyword>
<dbReference type="EMBL" id="JAUKUD010000001">
    <property type="protein sequence ID" value="KAK0754005.1"/>
    <property type="molecule type" value="Genomic_DNA"/>
</dbReference>
<evidence type="ECO:0000313" key="4">
    <source>
        <dbReference type="Proteomes" id="UP001172155"/>
    </source>
</evidence>
<evidence type="ECO:0000313" key="3">
    <source>
        <dbReference type="EMBL" id="KAK0754005.1"/>
    </source>
</evidence>
<evidence type="ECO:0000256" key="1">
    <source>
        <dbReference type="SAM" id="MobiDB-lite"/>
    </source>
</evidence>
<dbReference type="Gene3D" id="2.120.10.80">
    <property type="entry name" value="Kelch-type beta propeller"/>
    <property type="match status" value="1"/>
</dbReference>
<keyword evidence="2" id="KW-0812">Transmembrane</keyword>
<feature type="transmembrane region" description="Helical" evidence="2">
    <location>
        <begin position="392"/>
        <end position="414"/>
    </location>
</feature>
<accession>A0AA40KCL1</accession>
<dbReference type="SUPFAM" id="SSF50965">
    <property type="entry name" value="Galactose oxidase, central domain"/>
    <property type="match status" value="1"/>
</dbReference>
<feature type="compositionally biased region" description="Low complexity" evidence="1">
    <location>
        <begin position="550"/>
        <end position="567"/>
    </location>
</feature>
<name>A0AA40KCL1_9PEZI</name>
<keyword evidence="2" id="KW-1133">Transmembrane helix</keyword>
<dbReference type="InterPro" id="IPR015915">
    <property type="entry name" value="Kelch-typ_b-propeller"/>
</dbReference>
<feature type="region of interest" description="Disordered" evidence="1">
    <location>
        <begin position="594"/>
        <end position="631"/>
    </location>
</feature>
<evidence type="ECO:0000256" key="2">
    <source>
        <dbReference type="SAM" id="Phobius"/>
    </source>
</evidence>
<proteinExistence type="predicted"/>
<feature type="compositionally biased region" description="Polar residues" evidence="1">
    <location>
        <begin position="610"/>
        <end position="631"/>
    </location>
</feature>
<feature type="compositionally biased region" description="Polar residues" evidence="1">
    <location>
        <begin position="522"/>
        <end position="539"/>
    </location>
</feature>
<gene>
    <name evidence="3" type="ORF">B0T18DRAFT_314096</name>
</gene>
<feature type="compositionally biased region" description="Low complexity" evidence="1">
    <location>
        <begin position="491"/>
        <end position="506"/>
    </location>
</feature>
<dbReference type="AlphaFoldDB" id="A0AA40KCL1"/>
<dbReference type="InterPro" id="IPR011043">
    <property type="entry name" value="Gal_Oxase/kelch_b-propeller"/>
</dbReference>
<organism evidence="3 4">
    <name type="scientific">Schizothecium vesticola</name>
    <dbReference type="NCBI Taxonomy" id="314040"/>
    <lineage>
        <taxon>Eukaryota</taxon>
        <taxon>Fungi</taxon>
        <taxon>Dikarya</taxon>
        <taxon>Ascomycota</taxon>
        <taxon>Pezizomycotina</taxon>
        <taxon>Sordariomycetes</taxon>
        <taxon>Sordariomycetidae</taxon>
        <taxon>Sordariales</taxon>
        <taxon>Schizotheciaceae</taxon>
        <taxon>Schizothecium</taxon>
    </lineage>
</organism>
<feature type="region of interest" description="Disordered" evidence="1">
    <location>
        <begin position="711"/>
        <end position="776"/>
    </location>
</feature>
<comment type="caution">
    <text evidence="3">The sequence shown here is derived from an EMBL/GenBank/DDBJ whole genome shotgun (WGS) entry which is preliminary data.</text>
</comment>
<evidence type="ECO:0008006" key="5">
    <source>
        <dbReference type="Google" id="ProtNLM"/>
    </source>
</evidence>
<sequence length="776" mass="81742">MPVPVPDVVLKDICSVIHDNTLYTYSANAFQALPLKAGAKWKQLPRGERVTGGVCVETTPGDPSKAALFIVGGKGTTEGYHGLQKFTYATGKWESITLPQPVTQERLWHGATYINATDSILMYAGSQDGSRNPSSQTFTIGASAPHTVLAFESAAPPAINPILMPWSASEAVLLGGNTWSKNVMLFSTETKWRESGSSLSEPFRKDTSAVKAIVMTGDDGSKSLYTFDMSVSPNLVQRTLLFSGPGVPVPNSPPVRRALAGKTLDKRQDVATVTPLTAGGWPAYNSTLAPKATRNAFALAADPNGLVVASGGNEEDVLCVFDARQNRWQNATALLDEPQLFLASSSSSTQSSSLATTATSTGLSSTGAVAATSTATGTSIGATGGLSNTNSILAAVLGSIFGLAIILFGLYYCLQRKRKRRAHMEAGHTRRASGLSSNEKSGIGYASDTLPPGPSGAVFRGHQTQDSQSSFSSMAILMGRMNQQKPGQIPSRNSSQNTRRSSTDSTFKAFKSTISKPIPQASAPTVTPRSPQPGPQSQMEFHDEKGVSFPAAPAAPAAQRPRRPSAAESGSLRRSSGWNRYWSGGSALGLLGFGSSNATPNPQPPANLVSKRTTVASETSSQYSTTQHRITQDSATVPPLHIYEPRASFSRVASRSPTIAQHSEKLREAVLGKIEDTSGRRPPSAVSDMSAYSSGIPASVHEAWDATEGRPWGYDRSQGQQGRTFYHEGSSGSFATPLAPPGAGAGAGGSTLGQQQQQQQRDDMSWLNLGGGGAGR</sequence>